<evidence type="ECO:0000313" key="1">
    <source>
        <dbReference type="EnsemblPlants" id="PGSC0003DMT400079450"/>
    </source>
</evidence>
<dbReference type="Gramene" id="PGSC0003DMT400079450">
    <property type="protein sequence ID" value="PGSC0003DMT400079450"/>
    <property type="gene ID" value="PGSC0003DMG400030933"/>
</dbReference>
<dbReference type="PaxDb" id="4113-PGSC0003DMT400079450"/>
<proteinExistence type="predicted"/>
<accession>M1D1V7</accession>
<keyword evidence="2" id="KW-1185">Reference proteome</keyword>
<dbReference type="EnsemblPlants" id="PGSC0003DMT400079450">
    <property type="protein sequence ID" value="PGSC0003DMT400079450"/>
    <property type="gene ID" value="PGSC0003DMG400030933"/>
</dbReference>
<dbReference type="InParanoid" id="M1D1V7"/>
<organism evidence="1 2">
    <name type="scientific">Solanum tuberosum</name>
    <name type="common">Potato</name>
    <dbReference type="NCBI Taxonomy" id="4113"/>
    <lineage>
        <taxon>Eukaryota</taxon>
        <taxon>Viridiplantae</taxon>
        <taxon>Streptophyta</taxon>
        <taxon>Embryophyta</taxon>
        <taxon>Tracheophyta</taxon>
        <taxon>Spermatophyta</taxon>
        <taxon>Magnoliopsida</taxon>
        <taxon>eudicotyledons</taxon>
        <taxon>Gunneridae</taxon>
        <taxon>Pentapetalae</taxon>
        <taxon>asterids</taxon>
        <taxon>lamiids</taxon>
        <taxon>Solanales</taxon>
        <taxon>Solanaceae</taxon>
        <taxon>Solanoideae</taxon>
        <taxon>Solaneae</taxon>
        <taxon>Solanum</taxon>
    </lineage>
</organism>
<dbReference type="Proteomes" id="UP000011115">
    <property type="component" value="Unassembled WGS sequence"/>
</dbReference>
<reference evidence="2" key="1">
    <citation type="journal article" date="2011" name="Nature">
        <title>Genome sequence and analysis of the tuber crop potato.</title>
        <authorList>
            <consortium name="The Potato Genome Sequencing Consortium"/>
        </authorList>
    </citation>
    <scope>NUCLEOTIDE SEQUENCE [LARGE SCALE GENOMIC DNA]</scope>
    <source>
        <strain evidence="2">cv. DM1-3 516 R44</strain>
    </source>
</reference>
<dbReference type="AlphaFoldDB" id="M1D1V7"/>
<name>M1D1V7_SOLTU</name>
<sequence length="51" mass="5827">MLSSINLRTSRPHVISKTTYAKFHLFCACIRVLAHETNCSNLSWYSVTDPI</sequence>
<dbReference type="HOGENOM" id="CLU_3110224_0_0_1"/>
<evidence type="ECO:0000313" key="2">
    <source>
        <dbReference type="Proteomes" id="UP000011115"/>
    </source>
</evidence>
<reference evidence="1" key="2">
    <citation type="submission" date="2015-06" db="UniProtKB">
        <authorList>
            <consortium name="EnsemblPlants"/>
        </authorList>
    </citation>
    <scope>IDENTIFICATION</scope>
    <source>
        <strain evidence="1">DM1-3 516 R44</strain>
    </source>
</reference>
<protein>
    <submittedName>
        <fullName evidence="1">Uncharacterized protein</fullName>
    </submittedName>
</protein>